<gene>
    <name evidence="2" type="ORF">FOL47_003857</name>
</gene>
<keyword evidence="3" id="KW-1185">Reference proteome</keyword>
<evidence type="ECO:0000313" key="3">
    <source>
        <dbReference type="Proteomes" id="UP000591131"/>
    </source>
</evidence>
<dbReference type="AlphaFoldDB" id="A0A7J6KN22"/>
<dbReference type="Proteomes" id="UP000591131">
    <property type="component" value="Unassembled WGS sequence"/>
</dbReference>
<evidence type="ECO:0000313" key="2">
    <source>
        <dbReference type="EMBL" id="KAF4648019.1"/>
    </source>
</evidence>
<feature type="domain" description="MULE transposase" evidence="1">
    <location>
        <begin position="154"/>
        <end position="232"/>
    </location>
</feature>
<name>A0A7J6KN22_PERCH</name>
<reference evidence="2 3" key="1">
    <citation type="submission" date="2020-04" db="EMBL/GenBank/DDBJ databases">
        <title>Perkinsus chesapeaki whole genome sequence.</title>
        <authorList>
            <person name="Bogema D.R."/>
        </authorList>
    </citation>
    <scope>NUCLEOTIDE SEQUENCE [LARGE SCALE GENOMIC DNA]</scope>
    <source>
        <strain evidence="2">ATCC PRA-425</strain>
    </source>
</reference>
<accession>A0A7J6KN22</accession>
<dbReference type="EMBL" id="JAAPAO010002231">
    <property type="protein sequence ID" value="KAF4648019.1"/>
    <property type="molecule type" value="Genomic_DNA"/>
</dbReference>
<evidence type="ECO:0000259" key="1">
    <source>
        <dbReference type="Pfam" id="PF10551"/>
    </source>
</evidence>
<feature type="non-terminal residue" evidence="2">
    <location>
        <position position="246"/>
    </location>
</feature>
<dbReference type="InterPro" id="IPR018289">
    <property type="entry name" value="MULE_transposase_dom"/>
</dbReference>
<proteinExistence type="predicted"/>
<dbReference type="OrthoDB" id="10304108at2759"/>
<feature type="non-terminal residue" evidence="2">
    <location>
        <position position="1"/>
    </location>
</feature>
<comment type="caution">
    <text evidence="2">The sequence shown here is derived from an EMBL/GenBank/DDBJ whole genome shotgun (WGS) entry which is preliminary data.</text>
</comment>
<sequence length="246" mass="28275">RKYIDREARKGVKPTNIKATLNSAFSFYRNQVSSKQIGEIKSAIREEAVNFSDLEDLFSPYKIDDAMLSCVRDGKIDNMGQVIYYGATWGQEHFACMIGNAAMLTSLHWYMTETAEPTFAIYQDCQNKLIRNKLQVMWVGSNRTKYNARSKKYQHSFVPFMMAIVDCECTATYTYALEKLDWLVRELSLEETCLKDYVPFVVHDAHQGALAASRSKLPDARNGRCFFHITKNIKDQKKKLGPAYNL</sequence>
<protein>
    <recommendedName>
        <fullName evidence="1">MULE transposase domain-containing protein</fullName>
    </recommendedName>
</protein>
<dbReference type="Pfam" id="PF10551">
    <property type="entry name" value="MULE"/>
    <property type="match status" value="1"/>
</dbReference>
<organism evidence="2 3">
    <name type="scientific">Perkinsus chesapeaki</name>
    <name type="common">Clam parasite</name>
    <name type="synonym">Perkinsus andrewsi</name>
    <dbReference type="NCBI Taxonomy" id="330153"/>
    <lineage>
        <taxon>Eukaryota</taxon>
        <taxon>Sar</taxon>
        <taxon>Alveolata</taxon>
        <taxon>Perkinsozoa</taxon>
        <taxon>Perkinsea</taxon>
        <taxon>Perkinsida</taxon>
        <taxon>Perkinsidae</taxon>
        <taxon>Perkinsus</taxon>
    </lineage>
</organism>